<feature type="chain" id="PRO_5035780117" description="FAD-binding PCMH-type domain-containing protein" evidence="6">
    <location>
        <begin position="21"/>
        <end position="497"/>
    </location>
</feature>
<dbReference type="SUPFAM" id="SSF56176">
    <property type="entry name" value="FAD-binding/transporter-associated domain-like"/>
    <property type="match status" value="1"/>
</dbReference>
<dbReference type="Gene3D" id="3.40.462.20">
    <property type="match status" value="1"/>
</dbReference>
<protein>
    <recommendedName>
        <fullName evidence="7">FAD-binding PCMH-type domain-containing protein</fullName>
    </recommendedName>
</protein>
<gene>
    <name evidence="8" type="ORF">AAE3_LOCUS5642</name>
</gene>
<evidence type="ECO:0000313" key="9">
    <source>
        <dbReference type="Proteomes" id="UP000467700"/>
    </source>
</evidence>
<sequence>MLKVIFRLVLLVLVVSLAEGQGHDGQLSGIGKEFNASIILPGSPQYAAVTQPFNLRFNFKPAAVAFPTNAQEISAIVKLANRVNHQVVARSGGHSYIANGLGGKNGVIVVDLRNFQKVKVDDRAGTAVIEMGTRLGDIVTSLAGHGRALPHGTCAYVGIGGHATYGGYGFTSRLWGLTIDTVLSFAVVLANGTITTASSKANPDLFWAMRGAGGSFGIATAITVKTFAAPLTATIFSYNWQFTAAGAAAALGAFQTFGLTANLPGEIAAEIVITRGNVQGNITIGLAGGWYRPISQLNATLKPFLDHMPPPRTITFDTGDYLHSATNLAGGSLDTSAPPGTDTFYAKSLMTPQSVPMTQKALLALMNVIANDGFTTPVGWWFFQVELFGGKNSAINAVKKEDTSFGYRDTLFTIQFYASSPGNRPPYPRSGFTFLDNVVNSVVNAMPKDWPYGAYVNYVDDRLDDWQKRYYGANYARLRRLKAIYDPRGLFSFPTSI</sequence>
<comment type="caution">
    <text evidence="8">The sequence shown here is derived from an EMBL/GenBank/DDBJ whole genome shotgun (WGS) entry which is preliminary data.</text>
</comment>
<dbReference type="PANTHER" id="PTHR42973">
    <property type="entry name" value="BINDING OXIDOREDUCTASE, PUTATIVE (AFU_ORTHOLOGUE AFUA_1G17690)-RELATED"/>
    <property type="match status" value="1"/>
</dbReference>
<dbReference type="Gene3D" id="3.30.465.10">
    <property type="match status" value="1"/>
</dbReference>
<dbReference type="Pfam" id="PF08031">
    <property type="entry name" value="BBE"/>
    <property type="match status" value="1"/>
</dbReference>
<dbReference type="PROSITE" id="PS51387">
    <property type="entry name" value="FAD_PCMH"/>
    <property type="match status" value="1"/>
</dbReference>
<evidence type="ECO:0000313" key="8">
    <source>
        <dbReference type="EMBL" id="CAA7263466.1"/>
    </source>
</evidence>
<dbReference type="InterPro" id="IPR006094">
    <property type="entry name" value="Oxid_FAD_bind_N"/>
</dbReference>
<dbReference type="Proteomes" id="UP000467700">
    <property type="component" value="Unassembled WGS sequence"/>
</dbReference>
<keyword evidence="9" id="KW-1185">Reference proteome</keyword>
<evidence type="ECO:0000256" key="2">
    <source>
        <dbReference type="ARBA" id="ARBA00005466"/>
    </source>
</evidence>
<keyword evidence="6" id="KW-0732">Signal</keyword>
<evidence type="ECO:0000256" key="6">
    <source>
        <dbReference type="SAM" id="SignalP"/>
    </source>
</evidence>
<dbReference type="GO" id="GO:0071949">
    <property type="term" value="F:FAD binding"/>
    <property type="evidence" value="ECO:0007669"/>
    <property type="project" value="InterPro"/>
</dbReference>
<dbReference type="PANTHER" id="PTHR42973:SF39">
    <property type="entry name" value="FAD-BINDING PCMH-TYPE DOMAIN-CONTAINING PROTEIN"/>
    <property type="match status" value="1"/>
</dbReference>
<keyword evidence="5" id="KW-0560">Oxidoreductase</keyword>
<organism evidence="8 9">
    <name type="scientific">Cyclocybe aegerita</name>
    <name type="common">Black poplar mushroom</name>
    <name type="synonym">Agrocybe aegerita</name>
    <dbReference type="NCBI Taxonomy" id="1973307"/>
    <lineage>
        <taxon>Eukaryota</taxon>
        <taxon>Fungi</taxon>
        <taxon>Dikarya</taxon>
        <taxon>Basidiomycota</taxon>
        <taxon>Agaricomycotina</taxon>
        <taxon>Agaricomycetes</taxon>
        <taxon>Agaricomycetidae</taxon>
        <taxon>Agaricales</taxon>
        <taxon>Agaricineae</taxon>
        <taxon>Bolbitiaceae</taxon>
        <taxon>Cyclocybe</taxon>
    </lineage>
</organism>
<accession>A0A8S0WAW5</accession>
<dbReference type="AlphaFoldDB" id="A0A8S0WAW5"/>
<dbReference type="GO" id="GO:0016491">
    <property type="term" value="F:oxidoreductase activity"/>
    <property type="evidence" value="ECO:0007669"/>
    <property type="project" value="UniProtKB-KW"/>
</dbReference>
<name>A0A8S0WAW5_CYCAE</name>
<dbReference type="PROSITE" id="PS00862">
    <property type="entry name" value="OX2_COVAL_FAD"/>
    <property type="match status" value="1"/>
</dbReference>
<dbReference type="InterPro" id="IPR016166">
    <property type="entry name" value="FAD-bd_PCMH"/>
</dbReference>
<evidence type="ECO:0000256" key="1">
    <source>
        <dbReference type="ARBA" id="ARBA00001974"/>
    </source>
</evidence>
<keyword evidence="3" id="KW-0285">Flavoprotein</keyword>
<feature type="domain" description="FAD-binding PCMH-type" evidence="7">
    <location>
        <begin position="57"/>
        <end position="229"/>
    </location>
</feature>
<dbReference type="InterPro" id="IPR012951">
    <property type="entry name" value="BBE"/>
</dbReference>
<feature type="signal peptide" evidence="6">
    <location>
        <begin position="1"/>
        <end position="20"/>
    </location>
</feature>
<reference evidence="8 9" key="1">
    <citation type="submission" date="2020-01" db="EMBL/GenBank/DDBJ databases">
        <authorList>
            <person name="Gupta K D."/>
        </authorList>
    </citation>
    <scope>NUCLEOTIDE SEQUENCE [LARGE SCALE GENOMIC DNA]</scope>
</reference>
<evidence type="ECO:0000256" key="3">
    <source>
        <dbReference type="ARBA" id="ARBA00022630"/>
    </source>
</evidence>
<dbReference type="Pfam" id="PF01565">
    <property type="entry name" value="FAD_binding_4"/>
    <property type="match status" value="1"/>
</dbReference>
<comment type="cofactor">
    <cofactor evidence="1">
        <name>FAD</name>
        <dbReference type="ChEBI" id="CHEBI:57692"/>
    </cofactor>
</comment>
<proteinExistence type="inferred from homology"/>
<evidence type="ECO:0000259" key="7">
    <source>
        <dbReference type="PROSITE" id="PS51387"/>
    </source>
</evidence>
<keyword evidence="4" id="KW-0274">FAD</keyword>
<dbReference type="InterPro" id="IPR036318">
    <property type="entry name" value="FAD-bd_PCMH-like_sf"/>
</dbReference>
<dbReference type="OrthoDB" id="407275at2759"/>
<dbReference type="InterPro" id="IPR050416">
    <property type="entry name" value="FAD-linked_Oxidoreductase"/>
</dbReference>
<dbReference type="EMBL" id="CACVBS010000039">
    <property type="protein sequence ID" value="CAA7263466.1"/>
    <property type="molecule type" value="Genomic_DNA"/>
</dbReference>
<dbReference type="InterPro" id="IPR006093">
    <property type="entry name" value="Oxy_OxRdtase_FAD_BS"/>
</dbReference>
<comment type="similarity">
    <text evidence="2">Belongs to the oxygen-dependent FAD-linked oxidoreductase family.</text>
</comment>
<evidence type="ECO:0000256" key="4">
    <source>
        <dbReference type="ARBA" id="ARBA00022827"/>
    </source>
</evidence>
<dbReference type="InterPro" id="IPR016169">
    <property type="entry name" value="FAD-bd_PCMH_sub2"/>
</dbReference>
<evidence type="ECO:0000256" key="5">
    <source>
        <dbReference type="ARBA" id="ARBA00023002"/>
    </source>
</evidence>